<evidence type="ECO:0000256" key="1">
    <source>
        <dbReference type="SAM" id="MobiDB-lite"/>
    </source>
</evidence>
<gene>
    <name evidence="2" type="ORF">BWY73_01297</name>
</gene>
<comment type="caution">
    <text evidence="2">The sequence shown here is derived from an EMBL/GenBank/DDBJ whole genome shotgun (WGS) entry which is preliminary data.</text>
</comment>
<dbReference type="Proteomes" id="UP000485484">
    <property type="component" value="Unassembled WGS sequence"/>
</dbReference>
<accession>A0A1V5MBD9</accession>
<feature type="region of interest" description="Disordered" evidence="1">
    <location>
        <begin position="1"/>
        <end position="47"/>
    </location>
</feature>
<protein>
    <submittedName>
        <fullName evidence="2">Uncharacterized protein</fullName>
    </submittedName>
</protein>
<evidence type="ECO:0000313" key="2">
    <source>
        <dbReference type="EMBL" id="OPZ90519.1"/>
    </source>
</evidence>
<name>A0A1V5MBD9_UNCT6</name>
<dbReference type="EMBL" id="MWAK01000252">
    <property type="protein sequence ID" value="OPZ90519.1"/>
    <property type="molecule type" value="Genomic_DNA"/>
</dbReference>
<proteinExistence type="predicted"/>
<feature type="compositionally biased region" description="Basic and acidic residues" evidence="1">
    <location>
        <begin position="15"/>
        <end position="25"/>
    </location>
</feature>
<sequence length="348" mass="36045">MDRQPAVPEPVPPAEDARLRVRQFEPETPGRQPHRVQEDPGQQRIPIIDEPVGLLAVPVAGADARVVAEDARLAGEVAGQPPAEPVGNQGRDDLSLPAAGVDEGGQQDLGARPRPDPDLGGPVGNQSGDAGQEGVVAVPALDRVMLVEDGPFVIQTQAFGQLEVLQRVPLEVEEGGLVRGEQPAARAHVLFDGPAEFRAQAGGVGRQQGAVLAEAAGGQVLLQHHVVIEARLVQEFAPALEFVGVMLVVVAPVAAPAGVGEEDGQVGQRPGGPEEIIVLLLPEGPLRIAPDRLRTVAADVGGEPDRVLLLAQVGRAEELFAPLGLRVEDGEGGVGAAPGPGPVDAQFR</sequence>
<organism evidence="2">
    <name type="scientific">candidate division TA06 bacterium ADurb.Bin417</name>
    <dbReference type="NCBI Taxonomy" id="1852828"/>
    <lineage>
        <taxon>Bacteria</taxon>
        <taxon>Bacteria division TA06</taxon>
    </lineage>
</organism>
<reference evidence="2" key="1">
    <citation type="submission" date="2017-02" db="EMBL/GenBank/DDBJ databases">
        <title>Delving into the versatile metabolic prowess of the omnipresent phylum Bacteroidetes.</title>
        <authorList>
            <person name="Nobu M.K."/>
            <person name="Mei R."/>
            <person name="Narihiro T."/>
            <person name="Kuroda K."/>
            <person name="Liu W.-T."/>
        </authorList>
    </citation>
    <scope>NUCLEOTIDE SEQUENCE</scope>
    <source>
        <strain evidence="2">ADurb.Bin417</strain>
    </source>
</reference>
<dbReference type="AlphaFoldDB" id="A0A1V5MBD9"/>
<feature type="region of interest" description="Disordered" evidence="1">
    <location>
        <begin position="76"/>
        <end position="131"/>
    </location>
</feature>